<feature type="domain" description="AAA" evidence="5">
    <location>
        <begin position="3"/>
        <end position="183"/>
    </location>
</feature>
<dbReference type="FunFam" id="3.40.50.300:FF:000285">
    <property type="entry name" value="Sporulation initiation inhibitor Soj"/>
    <property type="match status" value="1"/>
</dbReference>
<dbReference type="InterPro" id="IPR025669">
    <property type="entry name" value="AAA_dom"/>
</dbReference>
<dbReference type="RefSeq" id="WP_014262142.1">
    <property type="nucleotide sequence ID" value="NC_016630.1"/>
</dbReference>
<name>D6GRE6_FILAD</name>
<comment type="subunit">
    <text evidence="3">Dimerizes in the presence of ATP but not ADP; ATP-binding is required for double-stranded (ds)DNA-binding. Interacts with DnaA.</text>
</comment>
<evidence type="ECO:0000313" key="7">
    <source>
        <dbReference type="Proteomes" id="UP000007468"/>
    </source>
</evidence>
<accession>D6GRE6</accession>
<dbReference type="KEGG" id="faa:HMPREF0389_00151"/>
<reference evidence="7" key="1">
    <citation type="submission" date="2010-12" db="EMBL/GenBank/DDBJ databases">
        <title>The genome sequence of Filifactor alocis strain ATCC 35896.</title>
        <authorList>
            <consortium name="The Broad Institute Genome Sequencing Platform"/>
            <person name="Ward D."/>
            <person name="Earl A."/>
            <person name="Feldgarden M."/>
            <person name="Young S.K."/>
            <person name="Gargeya S."/>
            <person name="Zeng Q."/>
            <person name="Alvarado L."/>
            <person name="Berlin A."/>
            <person name="Bochicchio J."/>
            <person name="Chapman S.B."/>
            <person name="Chen Z."/>
            <person name="Freedman E."/>
            <person name="Gellesch M."/>
            <person name="Goldberg J."/>
            <person name="Griggs A."/>
            <person name="Gujja S."/>
            <person name="Heilman E."/>
            <person name="Heiman D."/>
            <person name="Howarth C."/>
            <person name="Mehta T."/>
            <person name="Neiman D."/>
            <person name="Pearson M."/>
            <person name="Roberts A."/>
            <person name="Saif S."/>
            <person name="Shea T."/>
            <person name="Shenoy N."/>
            <person name="Sisk P."/>
            <person name="Stolte C."/>
            <person name="Sykes S."/>
            <person name="White J."/>
            <person name="Yandava C."/>
            <person name="Izard J."/>
            <person name="Blanton J.M."/>
            <person name="Baranova O.V."/>
            <person name="Tanner A.C."/>
            <person name="Dewhirst F.E."/>
            <person name="Haas B."/>
            <person name="Nusbaum C."/>
            <person name="Birren B."/>
        </authorList>
    </citation>
    <scope>NUCLEOTIDE SEQUENCE [LARGE SCALE GENOMIC DNA]</scope>
    <source>
        <strain evidence="7">ATCC 35896 / D40 B5</strain>
    </source>
</reference>
<comment type="similarity">
    <text evidence="1">Belongs to the ParA family.</text>
</comment>
<dbReference type="InterPro" id="IPR027417">
    <property type="entry name" value="P-loop_NTPase"/>
</dbReference>
<sequence>MAEIITVANRKGGVGKTTTTLNLAYSLKELGKKVFVIDLDPQANLTRCFGIENTNELADTIGHLLMAELEEEENYSVEEYILSYDDIDLIPSSIYLSVTETQMKSETGSERILSSILEPMREQYDYILIDTSPSLNILTINALCASDSVLITADTQLFAIVGISELLKTIQKIKKRVNASLTIKGILLTMCDNRTNLSKLLTQQVEEMYQGKIEVFQTKIPKTVKVGEAIYSGQSIKKYAKGSSVDIAYDNLAKEICYE</sequence>
<evidence type="ECO:0000256" key="4">
    <source>
        <dbReference type="ARBA" id="ARBA00071824"/>
    </source>
</evidence>
<dbReference type="eggNOG" id="COG1192">
    <property type="taxonomic scope" value="Bacteria"/>
</dbReference>
<evidence type="ECO:0000256" key="3">
    <source>
        <dbReference type="ARBA" id="ARBA00062323"/>
    </source>
</evidence>
<proteinExistence type="inferred from homology"/>
<dbReference type="Pfam" id="PF13614">
    <property type="entry name" value="AAA_31"/>
    <property type="match status" value="1"/>
</dbReference>
<evidence type="ECO:0000313" key="6">
    <source>
        <dbReference type="EMBL" id="EFE28237.1"/>
    </source>
</evidence>
<gene>
    <name evidence="6" type="ordered locus">HMPREF0389_00151</name>
</gene>
<dbReference type="CDD" id="cd02042">
    <property type="entry name" value="ParAB_family"/>
    <property type="match status" value="1"/>
</dbReference>
<dbReference type="STRING" id="546269.HMPREF0389_00151"/>
<dbReference type="PIRSF" id="PIRSF009320">
    <property type="entry name" value="Nuc_binding_HP_1000"/>
    <property type="match status" value="1"/>
</dbReference>
<dbReference type="PATRIC" id="fig|546269.5.peg.510"/>
<comment type="catalytic activity">
    <reaction evidence="2">
        <text>ATP + H2O = ADP + phosphate + H(+)</text>
        <dbReference type="Rhea" id="RHEA:13065"/>
        <dbReference type="ChEBI" id="CHEBI:15377"/>
        <dbReference type="ChEBI" id="CHEBI:15378"/>
        <dbReference type="ChEBI" id="CHEBI:30616"/>
        <dbReference type="ChEBI" id="CHEBI:43474"/>
        <dbReference type="ChEBI" id="CHEBI:456216"/>
    </reaction>
</comment>
<dbReference type="AlphaFoldDB" id="D6GRE6"/>
<dbReference type="SUPFAM" id="SSF52540">
    <property type="entry name" value="P-loop containing nucleoside triphosphate hydrolases"/>
    <property type="match status" value="1"/>
</dbReference>
<dbReference type="Proteomes" id="UP000007468">
    <property type="component" value="Chromosome"/>
</dbReference>
<dbReference type="PANTHER" id="PTHR13696">
    <property type="entry name" value="P-LOOP CONTAINING NUCLEOSIDE TRIPHOSPHATE HYDROLASE"/>
    <property type="match status" value="1"/>
</dbReference>
<dbReference type="PANTHER" id="PTHR13696:SF99">
    <property type="entry name" value="COBYRINIC ACID AC-DIAMIDE SYNTHASE"/>
    <property type="match status" value="1"/>
</dbReference>
<evidence type="ECO:0000256" key="2">
    <source>
        <dbReference type="ARBA" id="ARBA00049360"/>
    </source>
</evidence>
<dbReference type="EMBL" id="CP002390">
    <property type="protein sequence ID" value="EFE28237.1"/>
    <property type="molecule type" value="Genomic_DNA"/>
</dbReference>
<evidence type="ECO:0000259" key="5">
    <source>
        <dbReference type="Pfam" id="PF13614"/>
    </source>
</evidence>
<dbReference type="InterPro" id="IPR050678">
    <property type="entry name" value="DNA_Partitioning_ATPase"/>
</dbReference>
<evidence type="ECO:0000256" key="1">
    <source>
        <dbReference type="ARBA" id="ARBA00006976"/>
    </source>
</evidence>
<protein>
    <recommendedName>
        <fullName evidence="4">Sporulation initiation inhibitor protein Soj</fullName>
    </recommendedName>
</protein>
<dbReference type="OrthoDB" id="9815116at2"/>
<keyword evidence="7" id="KW-1185">Reference proteome</keyword>
<organism evidence="6 7">
    <name type="scientific">Filifactor alocis (strain ATCC 35896 / CCUG 47790 / D40 B5)</name>
    <name type="common">Fusobacterium alocis</name>
    <dbReference type="NCBI Taxonomy" id="546269"/>
    <lineage>
        <taxon>Bacteria</taxon>
        <taxon>Bacillati</taxon>
        <taxon>Bacillota</taxon>
        <taxon>Clostridia</taxon>
        <taxon>Peptostreptococcales</taxon>
        <taxon>Filifactoraceae</taxon>
        <taxon>Filifactor</taxon>
    </lineage>
</organism>
<dbReference type="Gene3D" id="3.40.50.300">
    <property type="entry name" value="P-loop containing nucleotide triphosphate hydrolases"/>
    <property type="match status" value="1"/>
</dbReference>